<proteinExistence type="predicted"/>
<protein>
    <submittedName>
        <fullName evidence="1">Uncharacterized protein</fullName>
    </submittedName>
</protein>
<name>A0A1L0D220_9ASCO</name>
<organism evidence="1 2">
    <name type="scientific">Hanseniaspora guilliermondii</name>
    <dbReference type="NCBI Taxonomy" id="56406"/>
    <lineage>
        <taxon>Eukaryota</taxon>
        <taxon>Fungi</taxon>
        <taxon>Dikarya</taxon>
        <taxon>Ascomycota</taxon>
        <taxon>Saccharomycotina</taxon>
        <taxon>Saccharomycetes</taxon>
        <taxon>Saccharomycodales</taxon>
        <taxon>Saccharomycodaceae</taxon>
        <taxon>Hanseniaspora</taxon>
    </lineage>
</organism>
<dbReference type="Proteomes" id="UP000183365">
    <property type="component" value="Unassembled WGS sequence"/>
</dbReference>
<evidence type="ECO:0000313" key="1">
    <source>
        <dbReference type="EMBL" id="SGZ41167.1"/>
    </source>
</evidence>
<keyword evidence="2" id="KW-1185">Reference proteome</keyword>
<sequence length="199" mass="23177">MTAARKLTNVAKISLLKTEINRLILKNDGAPVLDAKFNKVFDIVVDEKAIDQYLHGSQKLPSNKEVAINASNMQTFNWSGLFTNKFAKSIIEDEKPNKKKSKNTKKTLSIDHLQPEKYEYMVLDPDVNSTWSLKIIDLQKIHINKDDNIFSIIDKYDFRDPLDLMNQVQNFTQNKTQRKWELFGTEKGNYKHLIFRSRI</sequence>
<gene>
    <name evidence="1" type="ORF">HGUI_03367</name>
</gene>
<dbReference type="EMBL" id="FQNF01000083">
    <property type="protein sequence ID" value="SGZ41167.1"/>
    <property type="molecule type" value="Genomic_DNA"/>
</dbReference>
<dbReference type="OrthoDB" id="3971392at2759"/>
<evidence type="ECO:0000313" key="2">
    <source>
        <dbReference type="Proteomes" id="UP000183365"/>
    </source>
</evidence>
<reference evidence="2" key="1">
    <citation type="submission" date="2016-11" db="EMBL/GenBank/DDBJ databases">
        <authorList>
            <person name="Guldener U."/>
        </authorList>
    </citation>
    <scope>NUCLEOTIDE SEQUENCE [LARGE SCALE GENOMIC DNA]</scope>
</reference>
<dbReference type="VEuPathDB" id="FungiDB:HGUI_03367"/>
<accession>A0A1L0D220</accession>
<dbReference type="AlphaFoldDB" id="A0A1L0D220"/>